<dbReference type="InterPro" id="IPR050222">
    <property type="entry name" value="MATE_MdtK"/>
</dbReference>
<feature type="transmembrane region" description="Helical" evidence="10">
    <location>
        <begin position="351"/>
        <end position="375"/>
    </location>
</feature>
<proteinExistence type="predicted"/>
<evidence type="ECO:0000256" key="10">
    <source>
        <dbReference type="SAM" id="Phobius"/>
    </source>
</evidence>
<dbReference type="RefSeq" id="WP_262567389.1">
    <property type="nucleotide sequence ID" value="NZ_JAPFCC010000001.1"/>
</dbReference>
<keyword evidence="3" id="KW-0050">Antiport</keyword>
<feature type="transmembrane region" description="Helical" evidence="10">
    <location>
        <begin position="412"/>
        <end position="431"/>
    </location>
</feature>
<keyword evidence="4" id="KW-1003">Cell membrane</keyword>
<evidence type="ECO:0000313" key="12">
    <source>
        <dbReference type="Proteomes" id="UP001209854"/>
    </source>
</evidence>
<keyword evidence="7" id="KW-0406">Ion transport</keyword>
<feature type="transmembrane region" description="Helical" evidence="10">
    <location>
        <begin position="245"/>
        <end position="262"/>
    </location>
</feature>
<dbReference type="EMBL" id="JAPFCC010000001">
    <property type="protein sequence ID" value="MCW7552428.1"/>
    <property type="molecule type" value="Genomic_DNA"/>
</dbReference>
<evidence type="ECO:0000256" key="5">
    <source>
        <dbReference type="ARBA" id="ARBA00022692"/>
    </source>
</evidence>
<comment type="caution">
    <text evidence="11">The sequence shown here is derived from an EMBL/GenBank/DDBJ whole genome shotgun (WGS) entry which is preliminary data.</text>
</comment>
<dbReference type="PANTHER" id="PTHR43298:SF2">
    <property type="entry name" value="FMN_FAD EXPORTER YEEO-RELATED"/>
    <property type="match status" value="1"/>
</dbReference>
<dbReference type="InterPro" id="IPR048279">
    <property type="entry name" value="MdtK-like"/>
</dbReference>
<evidence type="ECO:0000256" key="4">
    <source>
        <dbReference type="ARBA" id="ARBA00022475"/>
    </source>
</evidence>
<evidence type="ECO:0000256" key="2">
    <source>
        <dbReference type="ARBA" id="ARBA00022448"/>
    </source>
</evidence>
<accession>A0ABT3MSU2</accession>
<dbReference type="Pfam" id="PF01554">
    <property type="entry name" value="MatE"/>
    <property type="match status" value="2"/>
</dbReference>
<evidence type="ECO:0000256" key="8">
    <source>
        <dbReference type="ARBA" id="ARBA00023136"/>
    </source>
</evidence>
<keyword evidence="8 10" id="KW-0472">Membrane</keyword>
<feature type="transmembrane region" description="Helical" evidence="10">
    <location>
        <begin position="387"/>
        <end position="406"/>
    </location>
</feature>
<dbReference type="PANTHER" id="PTHR43298">
    <property type="entry name" value="MULTIDRUG RESISTANCE PROTEIN NORM-RELATED"/>
    <property type="match status" value="1"/>
</dbReference>
<keyword evidence="2" id="KW-0813">Transport</keyword>
<protein>
    <recommendedName>
        <fullName evidence="9">Multidrug-efflux transporter</fullName>
    </recommendedName>
</protein>
<feature type="transmembrane region" description="Helical" evidence="10">
    <location>
        <begin position="160"/>
        <end position="178"/>
    </location>
</feature>
<feature type="transmembrane region" description="Helical" evidence="10">
    <location>
        <begin position="40"/>
        <end position="65"/>
    </location>
</feature>
<dbReference type="NCBIfam" id="TIGR00797">
    <property type="entry name" value="matE"/>
    <property type="match status" value="1"/>
</dbReference>
<feature type="transmembrane region" description="Helical" evidence="10">
    <location>
        <begin position="306"/>
        <end position="331"/>
    </location>
</feature>
<feature type="transmembrane region" description="Helical" evidence="10">
    <location>
        <begin position="184"/>
        <end position="210"/>
    </location>
</feature>
<reference evidence="11 12" key="1">
    <citation type="submission" date="2022-10" db="EMBL/GenBank/DDBJ databases">
        <title>High-quality genome sequences of two octocoral-associated bacteria, Endozoicomonas euniceicola EF212 and Endozoicomonas gorgoniicola PS125.</title>
        <authorList>
            <person name="Chiou Y.-J."/>
            <person name="Chen Y.-H."/>
        </authorList>
    </citation>
    <scope>NUCLEOTIDE SEQUENCE [LARGE SCALE GENOMIC DNA]</scope>
    <source>
        <strain evidence="11 12">PS125</strain>
    </source>
</reference>
<dbReference type="Proteomes" id="UP001209854">
    <property type="component" value="Unassembled WGS sequence"/>
</dbReference>
<evidence type="ECO:0000256" key="9">
    <source>
        <dbReference type="ARBA" id="ARBA00031636"/>
    </source>
</evidence>
<evidence type="ECO:0000256" key="6">
    <source>
        <dbReference type="ARBA" id="ARBA00022989"/>
    </source>
</evidence>
<keyword evidence="5 10" id="KW-0812">Transmembrane</keyword>
<name>A0ABT3MSU2_9GAMM</name>
<dbReference type="InterPro" id="IPR002528">
    <property type="entry name" value="MATE_fam"/>
</dbReference>
<evidence type="ECO:0000256" key="7">
    <source>
        <dbReference type="ARBA" id="ARBA00023065"/>
    </source>
</evidence>
<evidence type="ECO:0000256" key="3">
    <source>
        <dbReference type="ARBA" id="ARBA00022449"/>
    </source>
</evidence>
<organism evidence="11 12">
    <name type="scientific">Endozoicomonas gorgoniicola</name>
    <dbReference type="NCBI Taxonomy" id="1234144"/>
    <lineage>
        <taxon>Bacteria</taxon>
        <taxon>Pseudomonadati</taxon>
        <taxon>Pseudomonadota</taxon>
        <taxon>Gammaproteobacteria</taxon>
        <taxon>Oceanospirillales</taxon>
        <taxon>Endozoicomonadaceae</taxon>
        <taxon>Endozoicomonas</taxon>
    </lineage>
</organism>
<feature type="transmembrane region" description="Helical" evidence="10">
    <location>
        <begin position="130"/>
        <end position="148"/>
    </location>
</feature>
<sequence length="441" mass="47307">MKQRSLTILKLATPIILAMLSQSLLNLVDAALVGPLGEEALAAVGAGSYANFVALALVAGLSAGVQAQVARRCGAGQKASCAVPVNHGIIIALLFALPASLLLMIMAPWILQLFSQGGVVHNAAETYFRIRVMALMAAAMSLSFRGYWNGTEQPSGFLRILVISHLFNAVVSYILIYGKLGLPAMGVAGAAMGTFLAMHLGALLNLTVLFRQVSHHGFLQPFRRSDWLNLKTLIKLAVPDSLQQTLFALGIMLFFAIIAQLGTREMAIAHVLMNISLFLILPGIGLGMAANTLVSQELGAKKPEMATTWGWSTVGIATILLSILSLPLLFVPEWVLGIFLHEPELINTARLPLQLTGVGIILDSASLVLTQTLLGAGANKTVLGIRFGAQWGFLLPVSWLLGTIVGAGLTTLWLLTILQRLISSTAFIVVWQRRQWSHIRI</sequence>
<dbReference type="PIRSF" id="PIRSF006603">
    <property type="entry name" value="DinF"/>
    <property type="match status" value="1"/>
</dbReference>
<evidence type="ECO:0000256" key="1">
    <source>
        <dbReference type="ARBA" id="ARBA00004429"/>
    </source>
</evidence>
<evidence type="ECO:0000313" key="11">
    <source>
        <dbReference type="EMBL" id="MCW7552428.1"/>
    </source>
</evidence>
<feature type="transmembrane region" description="Helical" evidence="10">
    <location>
        <begin position="85"/>
        <end position="110"/>
    </location>
</feature>
<feature type="transmembrane region" description="Helical" evidence="10">
    <location>
        <begin position="268"/>
        <end position="294"/>
    </location>
</feature>
<keyword evidence="6 10" id="KW-1133">Transmembrane helix</keyword>
<comment type="subcellular location">
    <subcellularLocation>
        <location evidence="1">Cell inner membrane</location>
        <topology evidence="1">Multi-pass membrane protein</topology>
    </subcellularLocation>
</comment>
<dbReference type="CDD" id="cd13133">
    <property type="entry name" value="MATE_like_7"/>
    <property type="match status" value="1"/>
</dbReference>
<keyword evidence="12" id="KW-1185">Reference proteome</keyword>
<gene>
    <name evidence="11" type="ORF">NX722_07180</name>
</gene>